<name>A0A9Q0DA76_9TELE</name>
<evidence type="ECO:0000313" key="1">
    <source>
        <dbReference type="EMBL" id="KAJ3584744.1"/>
    </source>
</evidence>
<dbReference type="AlphaFoldDB" id="A0A9Q0DA76"/>
<comment type="caution">
    <text evidence="1">The sequence shown here is derived from an EMBL/GenBank/DDBJ whole genome shotgun (WGS) entry which is preliminary data.</text>
</comment>
<keyword evidence="2" id="KW-1185">Reference proteome</keyword>
<reference evidence="1" key="1">
    <citation type="submission" date="2022-07" db="EMBL/GenBank/DDBJ databases">
        <title>Chromosome-level genome of Muraenolepis orangiensis.</title>
        <authorList>
            <person name="Kim J."/>
        </authorList>
    </citation>
    <scope>NUCLEOTIDE SEQUENCE</scope>
    <source>
        <strain evidence="1">KU_S4_2022</strain>
        <tissue evidence="1">Muscle</tissue>
    </source>
</reference>
<proteinExistence type="predicted"/>
<dbReference type="Proteomes" id="UP001148018">
    <property type="component" value="Unassembled WGS sequence"/>
</dbReference>
<gene>
    <name evidence="1" type="ORF">NHX12_015239</name>
</gene>
<sequence>MDASRFVDTTAKSMLTISAVGLADRGRLECEALSRIGGTRRASSWTLCLLAAMPRLPARKHGYRQAKGKAVPLE</sequence>
<accession>A0A9Q0DA76</accession>
<evidence type="ECO:0000313" key="2">
    <source>
        <dbReference type="Proteomes" id="UP001148018"/>
    </source>
</evidence>
<dbReference type="OrthoDB" id="190835at2759"/>
<organism evidence="1 2">
    <name type="scientific">Muraenolepis orangiensis</name>
    <name type="common">Patagonian moray cod</name>
    <dbReference type="NCBI Taxonomy" id="630683"/>
    <lineage>
        <taxon>Eukaryota</taxon>
        <taxon>Metazoa</taxon>
        <taxon>Chordata</taxon>
        <taxon>Craniata</taxon>
        <taxon>Vertebrata</taxon>
        <taxon>Euteleostomi</taxon>
        <taxon>Actinopterygii</taxon>
        <taxon>Neopterygii</taxon>
        <taxon>Teleostei</taxon>
        <taxon>Neoteleostei</taxon>
        <taxon>Acanthomorphata</taxon>
        <taxon>Zeiogadaria</taxon>
        <taxon>Gadariae</taxon>
        <taxon>Gadiformes</taxon>
        <taxon>Muraenolepidoidei</taxon>
        <taxon>Muraenolepididae</taxon>
        <taxon>Muraenolepis</taxon>
    </lineage>
</organism>
<protein>
    <submittedName>
        <fullName evidence="1">Uncharacterized protein</fullName>
    </submittedName>
</protein>
<dbReference type="EMBL" id="JANIIK010000119">
    <property type="protein sequence ID" value="KAJ3584744.1"/>
    <property type="molecule type" value="Genomic_DNA"/>
</dbReference>